<dbReference type="NCBIfam" id="TIGR01036">
    <property type="entry name" value="pyrD_sub2"/>
    <property type="match status" value="1"/>
</dbReference>
<comment type="catalytic activity">
    <reaction evidence="15 16">
        <text>(S)-dihydroorotate + a quinone = orotate + a quinol</text>
        <dbReference type="Rhea" id="RHEA:30187"/>
        <dbReference type="ChEBI" id="CHEBI:24646"/>
        <dbReference type="ChEBI" id="CHEBI:30839"/>
        <dbReference type="ChEBI" id="CHEBI:30864"/>
        <dbReference type="ChEBI" id="CHEBI:132124"/>
        <dbReference type="EC" id="1.3.5.2"/>
    </reaction>
</comment>
<evidence type="ECO:0000256" key="6">
    <source>
        <dbReference type="ARBA" id="ARBA00022630"/>
    </source>
</evidence>
<evidence type="ECO:0000313" key="18">
    <source>
        <dbReference type="EMBL" id="CEF99766.1"/>
    </source>
</evidence>
<evidence type="ECO:0000256" key="13">
    <source>
        <dbReference type="ARBA" id="ARBA00023128"/>
    </source>
</evidence>
<feature type="domain" description="Dihydroorotate dehydrogenase catalytic" evidence="17">
    <location>
        <begin position="109"/>
        <end position="408"/>
    </location>
</feature>
<evidence type="ECO:0000256" key="9">
    <source>
        <dbReference type="ARBA" id="ARBA00022792"/>
    </source>
</evidence>
<dbReference type="PANTHER" id="PTHR48109:SF4">
    <property type="entry name" value="DIHYDROOROTATE DEHYDROGENASE (QUINONE), MITOCHONDRIAL"/>
    <property type="match status" value="1"/>
</dbReference>
<keyword evidence="8" id="KW-0812">Transmembrane</keyword>
<dbReference type="FunCoup" id="A0A090M6E4">
    <property type="interactions" value="1551"/>
</dbReference>
<dbReference type="OrthoDB" id="14784at2759"/>
<reference evidence="18 19" key="2">
    <citation type="journal article" date="2014" name="BMC Genomics">
        <title>An improved genome of the model marine alga Ostreococcus tauri unfolds by assessing Illumina de novo assemblies.</title>
        <authorList>
            <person name="Blanc-Mathieu R."/>
            <person name="Verhelst B."/>
            <person name="Derelle E."/>
            <person name="Rombauts S."/>
            <person name="Bouget F.Y."/>
            <person name="Carre I."/>
            <person name="Chateau A."/>
            <person name="Eyre-Walker A."/>
            <person name="Grimsley N."/>
            <person name="Moreau H."/>
            <person name="Piegu B."/>
            <person name="Rivals E."/>
            <person name="Schackwitz W."/>
            <person name="Van de Peer Y."/>
            <person name="Piganeau G."/>
        </authorList>
    </citation>
    <scope>NUCLEOTIDE SEQUENCE [LARGE SCALE GENOMIC DNA]</scope>
    <source>
        <strain evidence="19">OTTH 0595 / CCAP 157/2 / RCC745</strain>
    </source>
</reference>
<dbReference type="STRING" id="70448.A0A090M6E4"/>
<reference evidence="19" key="1">
    <citation type="journal article" date="2006" name="Proc. Natl. Acad. Sci. U.S.A.">
        <title>Genome analysis of the smallest free-living eukaryote Ostreococcus tauri unveils many unique features.</title>
        <authorList>
            <person name="Derelle E."/>
            <person name="Ferraz C."/>
            <person name="Rombauts S."/>
            <person name="Rouze P."/>
            <person name="Worden A.Z."/>
            <person name="Robbens S."/>
            <person name="Partensky F."/>
            <person name="Degroeve S."/>
            <person name="Echeynie S."/>
            <person name="Cooke R."/>
            <person name="Saeys Y."/>
            <person name="Wuyts J."/>
            <person name="Jabbari K."/>
            <person name="Bowler C."/>
            <person name="Panaud O."/>
            <person name="Piegu B."/>
            <person name="Ball S.G."/>
            <person name="Ral J.-P."/>
            <person name="Bouget F.-Y."/>
            <person name="Piganeau G."/>
            <person name="De Baets B."/>
            <person name="Picard A."/>
            <person name="Delseny M."/>
            <person name="Demaille J."/>
            <person name="Van de Peer Y."/>
            <person name="Moreau H."/>
        </authorList>
    </citation>
    <scope>NUCLEOTIDE SEQUENCE [LARGE SCALE GENOMIC DNA]</scope>
    <source>
        <strain evidence="19">OTTH 0595 / CCAP 157/2 / RCC745</strain>
    </source>
</reference>
<dbReference type="PANTHER" id="PTHR48109">
    <property type="entry name" value="DIHYDROOROTATE DEHYDROGENASE (QUINONE), MITOCHONDRIAL-RELATED"/>
    <property type="match status" value="1"/>
</dbReference>
<dbReference type="Pfam" id="PF01180">
    <property type="entry name" value="DHO_dh"/>
    <property type="match status" value="1"/>
</dbReference>
<evidence type="ECO:0000259" key="17">
    <source>
        <dbReference type="Pfam" id="PF01180"/>
    </source>
</evidence>
<evidence type="ECO:0000313" key="19">
    <source>
        <dbReference type="Proteomes" id="UP000009170"/>
    </source>
</evidence>
<evidence type="ECO:0000256" key="10">
    <source>
        <dbReference type="ARBA" id="ARBA00022946"/>
    </source>
</evidence>
<comment type="similarity">
    <text evidence="3 16">Belongs to the dihydroorotate dehydrogenase family. Type 2 subfamily.</text>
</comment>
<evidence type="ECO:0000256" key="14">
    <source>
        <dbReference type="ARBA" id="ARBA00023136"/>
    </source>
</evidence>
<dbReference type="GO" id="GO:0005743">
    <property type="term" value="C:mitochondrial inner membrane"/>
    <property type="evidence" value="ECO:0007669"/>
    <property type="project" value="UniProtKB-SubCell"/>
</dbReference>
<dbReference type="InParanoid" id="A0A090M6E4"/>
<keyword evidence="12 16" id="KW-0560">Oxidoreductase</keyword>
<dbReference type="GO" id="GO:0106430">
    <property type="term" value="F:dihydroorotate dehydrogenase (quinone) activity"/>
    <property type="evidence" value="ECO:0007669"/>
    <property type="project" value="UniProtKB-EC"/>
</dbReference>
<dbReference type="GO" id="GO:0006207">
    <property type="term" value="P:'de novo' pyrimidine nucleobase biosynthetic process"/>
    <property type="evidence" value="ECO:0007669"/>
    <property type="project" value="InterPro"/>
</dbReference>
<dbReference type="Gene3D" id="3.20.20.70">
    <property type="entry name" value="Aldolase class I"/>
    <property type="match status" value="1"/>
</dbReference>
<evidence type="ECO:0000256" key="15">
    <source>
        <dbReference type="ARBA" id="ARBA00048639"/>
    </source>
</evidence>
<dbReference type="NCBIfam" id="NF003652">
    <property type="entry name" value="PRK05286.2-5"/>
    <property type="match status" value="1"/>
</dbReference>
<organism evidence="18 19">
    <name type="scientific">Ostreococcus tauri</name>
    <name type="common">Marine green alga</name>
    <dbReference type="NCBI Taxonomy" id="70448"/>
    <lineage>
        <taxon>Eukaryota</taxon>
        <taxon>Viridiplantae</taxon>
        <taxon>Chlorophyta</taxon>
        <taxon>Mamiellophyceae</taxon>
        <taxon>Mamiellales</taxon>
        <taxon>Bathycoccaceae</taxon>
        <taxon>Ostreococcus</taxon>
    </lineage>
</organism>
<comment type="caution">
    <text evidence="18">The sequence shown here is derived from an EMBL/GenBank/DDBJ whole genome shotgun (WGS) entry which is preliminary data.</text>
</comment>
<evidence type="ECO:0000256" key="8">
    <source>
        <dbReference type="ARBA" id="ARBA00022692"/>
    </source>
</evidence>
<dbReference type="GeneID" id="34946267"/>
<evidence type="ECO:0000256" key="12">
    <source>
        <dbReference type="ARBA" id="ARBA00023002"/>
    </source>
</evidence>
<keyword evidence="7 16" id="KW-0288">FMN</keyword>
<dbReference type="FunFam" id="3.20.20.70:FF:000066">
    <property type="entry name" value="Dihydroorotate dehydrogenase (quinone), mitochondrial"/>
    <property type="match status" value="1"/>
</dbReference>
<dbReference type="HAMAP" id="MF_00225">
    <property type="entry name" value="DHO_dh_type2"/>
    <property type="match status" value="1"/>
</dbReference>
<keyword evidence="19" id="KW-1185">Reference proteome</keyword>
<dbReference type="InterPro" id="IPR005720">
    <property type="entry name" value="Dihydroorotate_DH_cat"/>
</dbReference>
<dbReference type="NCBIfam" id="NF003645">
    <property type="entry name" value="PRK05286.1-2"/>
    <property type="match status" value="1"/>
</dbReference>
<dbReference type="InterPro" id="IPR013785">
    <property type="entry name" value="Aldolase_TIM"/>
</dbReference>
<dbReference type="PROSITE" id="PS00911">
    <property type="entry name" value="DHODEHASE_1"/>
    <property type="match status" value="1"/>
</dbReference>
<evidence type="ECO:0000256" key="3">
    <source>
        <dbReference type="ARBA" id="ARBA00005359"/>
    </source>
</evidence>
<keyword evidence="11" id="KW-1133">Transmembrane helix</keyword>
<evidence type="ECO:0000256" key="2">
    <source>
        <dbReference type="ARBA" id="ARBA00005161"/>
    </source>
</evidence>
<dbReference type="UniPathway" id="UPA00070">
    <property type="reaction ID" value="UER00946"/>
</dbReference>
<dbReference type="AlphaFoldDB" id="A0A090M6E4"/>
<evidence type="ECO:0000256" key="5">
    <source>
        <dbReference type="ARBA" id="ARBA00017599"/>
    </source>
</evidence>
<dbReference type="InterPro" id="IPR050074">
    <property type="entry name" value="DHO_dehydrogenase"/>
</dbReference>
<dbReference type="PROSITE" id="PS00912">
    <property type="entry name" value="DHODEHASE_2"/>
    <property type="match status" value="1"/>
</dbReference>
<sequence length="427" mass="45389">MKTVTIDARRASATVSSRSRFSSQSGTSEDATSARALRTVSVTVMTAIGAFGLVRASDSEMAESFEYAAYGAATPAFRALDPELAHDLGIAMLELGLGPRQRTRDSESLTVRAFGTTFANPIGLAAGFDKDARAFEALMKMGFGFVEIGSVTPQPQPGNPKPRAFRLIEHGAVINRYGFNSKGHESAKGRLAAYRAREDVPAGVLGVNLGKNKTTPEANAADDYVLGVDNIGEYGDYIVVNVSSPNTPGLRNLQGRKHLSGLLRKVLSARDRNPATAKKPVLVKIAPDLTDAEIKDVASVVKSEKVDGVIVSNTTVARPEEIKAHKHGDEAGGLSGKPLMESSTRVLHELYRLTGGKIPLVGCGGVASGEDAYAKIRAGATLVQLYTAFAFGGPPLILKIKRELEECLARDGFKSVEEAIGVAHRKR</sequence>
<dbReference type="RefSeq" id="XP_022840021.1">
    <property type="nucleotide sequence ID" value="XM_022982793.1"/>
</dbReference>
<dbReference type="InterPro" id="IPR001295">
    <property type="entry name" value="Dihydroorotate_DH_CS"/>
</dbReference>
<dbReference type="Proteomes" id="UP000009170">
    <property type="component" value="Unassembled WGS sequence"/>
</dbReference>
<protein>
    <recommendedName>
        <fullName evidence="5 16">Dihydroorotate dehydrogenase (quinone), mitochondrial</fullName>
        <shortName evidence="16">DHOdehase</shortName>
        <ecNumber evidence="4 16">1.3.5.2</ecNumber>
    </recommendedName>
</protein>
<keyword evidence="14" id="KW-0472">Membrane</keyword>
<keyword evidence="10" id="KW-0809">Transit peptide</keyword>
<comment type="cofactor">
    <cofactor evidence="16">
        <name>FMN</name>
        <dbReference type="ChEBI" id="CHEBI:58210"/>
    </cofactor>
    <text evidence="16">Binds 1 FMN per subunit.</text>
</comment>
<dbReference type="GO" id="GO:0044205">
    <property type="term" value="P:'de novo' UMP biosynthetic process"/>
    <property type="evidence" value="ECO:0007669"/>
    <property type="project" value="UniProtKB-UniPathway"/>
</dbReference>
<keyword evidence="13 16" id="KW-0496">Mitochondrion</keyword>
<comment type="subcellular location">
    <subcellularLocation>
        <location evidence="1 16">Mitochondrion inner membrane</location>
        <topology evidence="1 16">Single-pass membrane protein</topology>
    </subcellularLocation>
</comment>
<dbReference type="EC" id="1.3.5.2" evidence="4 16"/>
<evidence type="ECO:0000256" key="1">
    <source>
        <dbReference type="ARBA" id="ARBA00004434"/>
    </source>
</evidence>
<keyword evidence="6 16" id="KW-0285">Flavoprotein</keyword>
<dbReference type="CDD" id="cd04738">
    <property type="entry name" value="DHOD_2_like"/>
    <property type="match status" value="1"/>
</dbReference>
<evidence type="ECO:0000256" key="7">
    <source>
        <dbReference type="ARBA" id="ARBA00022643"/>
    </source>
</evidence>
<name>A0A090M6E4_OSTTA</name>
<dbReference type="EMBL" id="CAID01000012">
    <property type="protein sequence ID" value="CEF99766.1"/>
    <property type="molecule type" value="Genomic_DNA"/>
</dbReference>
<keyword evidence="9 16" id="KW-0999">Mitochondrion inner membrane</keyword>
<dbReference type="SUPFAM" id="SSF51395">
    <property type="entry name" value="FMN-linked oxidoreductases"/>
    <property type="match status" value="1"/>
</dbReference>
<dbReference type="KEGG" id="ota:OT_ostta12g00240"/>
<evidence type="ECO:0000256" key="11">
    <source>
        <dbReference type="ARBA" id="ARBA00022989"/>
    </source>
</evidence>
<gene>
    <name evidence="18" type="ORF">OT_ostta12g00240</name>
</gene>
<evidence type="ECO:0000256" key="16">
    <source>
        <dbReference type="RuleBase" id="RU361255"/>
    </source>
</evidence>
<proteinExistence type="inferred from homology"/>
<comment type="pathway">
    <text evidence="2 16">Pyrimidine metabolism; UMP biosynthesis via de novo pathway; orotate from (S)-dihydroorotate (quinone route): step 1/1.</text>
</comment>
<evidence type="ECO:0000256" key="4">
    <source>
        <dbReference type="ARBA" id="ARBA00012791"/>
    </source>
</evidence>
<dbReference type="InterPro" id="IPR005719">
    <property type="entry name" value="Dihydroorotate_DH_2"/>
</dbReference>
<accession>A0A090M6E4</accession>